<dbReference type="Proteomes" id="UP000593564">
    <property type="component" value="Unassembled WGS sequence"/>
</dbReference>
<protein>
    <recommendedName>
        <fullName evidence="13">Zinc finger PHD-type domain-containing protein</fullName>
    </recommendedName>
</protein>
<keyword evidence="12" id="KW-1185">Reference proteome</keyword>
<evidence type="ECO:0000256" key="6">
    <source>
        <dbReference type="SAM" id="MobiDB-lite"/>
    </source>
</evidence>
<proteinExistence type="predicted"/>
<dbReference type="InterPro" id="IPR008395">
    <property type="entry name" value="Agenet-like_dom"/>
</dbReference>
<dbReference type="Pfam" id="PF16135">
    <property type="entry name" value="TDBD"/>
    <property type="match status" value="1"/>
</dbReference>
<feature type="domain" description="Agenet-like" evidence="8">
    <location>
        <begin position="71"/>
        <end position="115"/>
    </location>
</feature>
<evidence type="ECO:0000256" key="4">
    <source>
        <dbReference type="ARBA" id="ARBA00022833"/>
    </source>
</evidence>
<evidence type="ECO:0000256" key="5">
    <source>
        <dbReference type="ARBA" id="ARBA00023242"/>
    </source>
</evidence>
<reference evidence="11 12" key="2">
    <citation type="submission" date="2020-07" db="EMBL/GenBank/DDBJ databases">
        <title>Genome assembly of wild tea tree DASZ reveals pedigree and selection history of tea varieties.</title>
        <authorList>
            <person name="Zhang W."/>
        </authorList>
    </citation>
    <scope>NUCLEOTIDE SEQUENCE [LARGE SCALE GENOMIC DNA]</scope>
    <source>
        <strain evidence="12">cv. G240</strain>
        <tissue evidence="11">Leaf</tissue>
    </source>
</reference>
<comment type="subcellular location">
    <subcellularLocation>
        <location evidence="1">Nucleus</location>
    </subcellularLocation>
</comment>
<dbReference type="SUPFAM" id="SSF57903">
    <property type="entry name" value="FYVE/PHD zinc finger"/>
    <property type="match status" value="1"/>
</dbReference>
<feature type="region of interest" description="Disordered" evidence="6">
    <location>
        <begin position="629"/>
        <end position="657"/>
    </location>
</feature>
<dbReference type="GO" id="GO:0006357">
    <property type="term" value="P:regulation of transcription by RNA polymerase II"/>
    <property type="evidence" value="ECO:0007669"/>
    <property type="project" value="TreeGrafter"/>
</dbReference>
<dbReference type="InterPro" id="IPR013083">
    <property type="entry name" value="Znf_RING/FYVE/PHD"/>
</dbReference>
<keyword evidence="5" id="KW-0539">Nucleus</keyword>
<feature type="domain" description="DUF7028" evidence="10">
    <location>
        <begin position="542"/>
        <end position="622"/>
    </location>
</feature>
<dbReference type="InterPro" id="IPR019787">
    <property type="entry name" value="Znf_PHD-finger"/>
</dbReference>
<dbReference type="GO" id="GO:0008270">
    <property type="term" value="F:zinc ion binding"/>
    <property type="evidence" value="ECO:0007669"/>
    <property type="project" value="UniProtKB-KW"/>
</dbReference>
<dbReference type="Gene3D" id="3.30.40.10">
    <property type="entry name" value="Zinc/RING finger domain, C3HC4 (zinc finger)"/>
    <property type="match status" value="1"/>
</dbReference>
<keyword evidence="4" id="KW-0862">Zinc</keyword>
<feature type="domain" description="DUF7028" evidence="10">
    <location>
        <begin position="423"/>
        <end position="494"/>
    </location>
</feature>
<evidence type="ECO:0000256" key="1">
    <source>
        <dbReference type="ARBA" id="ARBA00004123"/>
    </source>
</evidence>
<keyword evidence="3" id="KW-0863">Zinc-finger</keyword>
<comment type="caution">
    <text evidence="11">The sequence shown here is derived from an EMBL/GenBank/DDBJ whole genome shotgun (WGS) entry which is preliminary data.</text>
</comment>
<evidence type="ECO:0000256" key="2">
    <source>
        <dbReference type="ARBA" id="ARBA00022723"/>
    </source>
</evidence>
<accession>A0A7J7FRD8</accession>
<feature type="domain" description="Tify" evidence="9">
    <location>
        <begin position="721"/>
        <end position="772"/>
    </location>
</feature>
<feature type="compositionally biased region" description="Polar residues" evidence="6">
    <location>
        <begin position="629"/>
        <end position="641"/>
    </location>
</feature>
<organism evidence="11 12">
    <name type="scientific">Camellia sinensis</name>
    <name type="common">Tea plant</name>
    <name type="synonym">Thea sinensis</name>
    <dbReference type="NCBI Taxonomy" id="4442"/>
    <lineage>
        <taxon>Eukaryota</taxon>
        <taxon>Viridiplantae</taxon>
        <taxon>Streptophyta</taxon>
        <taxon>Embryophyta</taxon>
        <taxon>Tracheophyta</taxon>
        <taxon>Spermatophyta</taxon>
        <taxon>Magnoliopsida</taxon>
        <taxon>eudicotyledons</taxon>
        <taxon>Gunneridae</taxon>
        <taxon>Pentapetalae</taxon>
        <taxon>asterids</taxon>
        <taxon>Ericales</taxon>
        <taxon>Theaceae</taxon>
        <taxon>Camellia</taxon>
    </lineage>
</organism>
<reference evidence="12" key="1">
    <citation type="journal article" date="2020" name="Nat. Commun.">
        <title>Genome assembly of wild tea tree DASZ reveals pedigree and selection history of tea varieties.</title>
        <authorList>
            <person name="Zhang W."/>
            <person name="Zhang Y."/>
            <person name="Qiu H."/>
            <person name="Guo Y."/>
            <person name="Wan H."/>
            <person name="Zhang X."/>
            <person name="Scossa F."/>
            <person name="Alseekh S."/>
            <person name="Zhang Q."/>
            <person name="Wang P."/>
            <person name="Xu L."/>
            <person name="Schmidt M.H."/>
            <person name="Jia X."/>
            <person name="Li D."/>
            <person name="Zhu A."/>
            <person name="Guo F."/>
            <person name="Chen W."/>
            <person name="Ni D."/>
            <person name="Usadel B."/>
            <person name="Fernie A.R."/>
            <person name="Wen W."/>
        </authorList>
    </citation>
    <scope>NUCLEOTIDE SEQUENCE [LARGE SCALE GENOMIC DNA]</scope>
    <source>
        <strain evidence="12">cv. G240</strain>
    </source>
</reference>
<dbReference type="InterPro" id="IPR032308">
    <property type="entry name" value="TDBD"/>
</dbReference>
<feature type="domain" description="PHD-type" evidence="7">
    <location>
        <begin position="801"/>
        <end position="830"/>
    </location>
</feature>
<dbReference type="PANTHER" id="PTHR46309">
    <property type="entry name" value="PHD FINGER PROTEIN 12"/>
    <property type="match status" value="1"/>
</dbReference>
<gene>
    <name evidence="11" type="ORF">HYC85_031672</name>
</gene>
<dbReference type="PANTHER" id="PTHR46309:SF12">
    <property type="entry name" value="GB|AAC80581.1"/>
    <property type="match status" value="1"/>
</dbReference>
<evidence type="ECO:0000313" key="11">
    <source>
        <dbReference type="EMBL" id="KAF5930799.1"/>
    </source>
</evidence>
<feature type="domain" description="DUF7028" evidence="10">
    <location>
        <begin position="333"/>
        <end position="404"/>
    </location>
</feature>
<evidence type="ECO:0008006" key="13">
    <source>
        <dbReference type="Google" id="ProtNLM"/>
    </source>
</evidence>
<dbReference type="Pfam" id="PF05641">
    <property type="entry name" value="Agenet"/>
    <property type="match status" value="1"/>
</dbReference>
<evidence type="ECO:0000259" key="10">
    <source>
        <dbReference type="Pfam" id="PF22970"/>
    </source>
</evidence>
<sequence length="849" mass="96475">MVPLQIGDFDCRISKLLPHAPDDKEKKIRKTPTHKPLKLSSMAADIGELGSSEKKRRRRTICNRPKLLLDHKVEVRSVEDGFRGSWHSGTVIACENQARRVQYDHLLCDDGLRHLIDCIKVPPVIDGIVPAIRFRIDTLRITQDWDEFTDEWKIRGNWLFLELVEEFEQEWPLQVSVRQIWYEVRVKKAFQNLVEWTSTLKGDLAQDAHGLPPSSKTHLDVLSRPEADSGNSLAIVAVKNDGSDSRLLSTDLSNDGLGMNLSTSSNTPCHEETPCVSPHALPVLPFNQDEFSRLYSKLNSQGFYRPSSKSPAGWKKCFRQRRSVKWVPAGVDIVPRAKFFPNAVDEYLNNRRKSSCSLKLRMHLAYLGWKIEFMRDENVLRMRYTSPDGKSYLSLVTICKALGKAPSERLSTSHRWQPAGDEIVPRAEFCPDAINEYLEPGHRSSRTLNVRKHLAYLGWKIEFMRDGGINKMRYISPNGKSYYSLVMVCRDLKEPGSEILSLPSQDDERLSVAVSDSPFTSPLAEPPHTSMELSVMPPPSDRVVESEYCPELYLITILLDQQKIVKDHKYVGLQFKAKKHLSAVGWSFWYYVRGRNRELRYTSPSGRSYSSLRTACKACIDEGGTSHNNTFISRPMQNAGSRMQKKRKASGSPIKSRDDLGDDCPMRVLRSSKRARQVVVPSSSDQNPRTILSWLIDNNVVLPRAKVRYISRKDHPPIAEGRITRDGIKCSCCQKVFTLSKFEAHAGSNNHRPAANIFLEDGRSLLDCQRQLKCRNIKRNLMTESLDMKGRRHQSMNDYICSVCHFGGELVLCDQCPSSFHTSCLGLKDVQMVTGFVHHAVVEFVGEVD</sequence>
<evidence type="ECO:0000259" key="8">
    <source>
        <dbReference type="Pfam" id="PF05641"/>
    </source>
</evidence>
<dbReference type="Pfam" id="PF22970">
    <property type="entry name" value="DUF7028"/>
    <property type="match status" value="3"/>
</dbReference>
<dbReference type="GO" id="GO:0003714">
    <property type="term" value="F:transcription corepressor activity"/>
    <property type="evidence" value="ECO:0007669"/>
    <property type="project" value="InterPro"/>
</dbReference>
<dbReference type="EMBL" id="JACBKZ010000015">
    <property type="protein sequence ID" value="KAF5930799.1"/>
    <property type="molecule type" value="Genomic_DNA"/>
</dbReference>
<dbReference type="InterPro" id="IPR011011">
    <property type="entry name" value="Znf_FYVE_PHD"/>
</dbReference>
<dbReference type="AlphaFoldDB" id="A0A7J7FRD8"/>
<evidence type="ECO:0000256" key="3">
    <source>
        <dbReference type="ARBA" id="ARBA00022771"/>
    </source>
</evidence>
<evidence type="ECO:0000259" key="9">
    <source>
        <dbReference type="Pfam" id="PF16135"/>
    </source>
</evidence>
<keyword evidence="2" id="KW-0479">Metal-binding</keyword>
<dbReference type="GO" id="GO:0005634">
    <property type="term" value="C:nucleus"/>
    <property type="evidence" value="ECO:0007669"/>
    <property type="project" value="UniProtKB-SubCell"/>
</dbReference>
<feature type="region of interest" description="Disordered" evidence="6">
    <location>
        <begin position="519"/>
        <end position="538"/>
    </location>
</feature>
<evidence type="ECO:0000259" key="7">
    <source>
        <dbReference type="Pfam" id="PF00628"/>
    </source>
</evidence>
<dbReference type="InterPro" id="IPR042163">
    <property type="entry name" value="PHF12"/>
</dbReference>
<evidence type="ECO:0000313" key="12">
    <source>
        <dbReference type="Proteomes" id="UP000593564"/>
    </source>
</evidence>
<name>A0A7J7FRD8_CAMSI</name>
<dbReference type="InterPro" id="IPR054292">
    <property type="entry name" value="DUF7028"/>
</dbReference>
<dbReference type="Pfam" id="PF00628">
    <property type="entry name" value="PHD"/>
    <property type="match status" value="1"/>
</dbReference>